<accession>B5AD28</accession>
<protein>
    <submittedName>
        <fullName evidence="2">Truncated vpu protein</fullName>
    </submittedName>
</protein>
<name>B5AD28_HV1</name>
<keyword evidence="1" id="KW-0812">Transmembrane</keyword>
<organismHost>
    <name type="scientific">Homo sapiens</name>
    <name type="common">Human</name>
    <dbReference type="NCBI Taxonomy" id="9606"/>
</organismHost>
<gene>
    <name evidence="2" type="primary">vpu</name>
</gene>
<evidence type="ECO:0000256" key="1">
    <source>
        <dbReference type="SAM" id="Phobius"/>
    </source>
</evidence>
<evidence type="ECO:0000313" key="2">
    <source>
        <dbReference type="EMBL" id="ACG70471.1"/>
    </source>
</evidence>
<dbReference type="EMBL" id="EU836418">
    <property type="protein sequence ID" value="ACG70471.1"/>
    <property type="molecule type" value="Genomic_DNA"/>
</dbReference>
<keyword evidence="1" id="KW-1133">Transmembrane helix</keyword>
<sequence>MQALRIVAIVALVVALILAIIV</sequence>
<organism evidence="2">
    <name type="scientific">Human immunodeficiency virus type 1</name>
    <name type="common">HIV-1</name>
    <dbReference type="NCBI Taxonomy" id="11676"/>
    <lineage>
        <taxon>Viruses</taxon>
        <taxon>Riboviria</taxon>
        <taxon>Pararnavirae</taxon>
        <taxon>Artverviricota</taxon>
        <taxon>Revtraviricetes</taxon>
        <taxon>Ortervirales</taxon>
        <taxon>Retroviridae</taxon>
        <taxon>Orthoretrovirinae</taxon>
        <taxon>Lentivirus</taxon>
        <taxon>Lentivirus humimdef1</taxon>
    </lineage>
</organism>
<proteinExistence type="predicted"/>
<reference evidence="2" key="1">
    <citation type="journal article" date="2008" name="J. Virol.">
        <title>Human immunodeficiency virus (HIV) type 1 proviral hypermutation correlates with CD4 count in HIV-infected women from Kenya.</title>
        <authorList>
            <person name="Land A.M."/>
            <person name="Ball T.B."/>
            <person name="Luo M."/>
            <person name="Pilon R."/>
            <person name="Sandstrom P."/>
            <person name="Embree J.E."/>
            <person name="Wachihi C."/>
            <person name="Kimani J."/>
            <person name="Plummer F.A."/>
        </authorList>
    </citation>
    <scope>NUCLEOTIDE SEQUENCE</scope>
    <source>
        <strain evidence="2">ML1102</strain>
    </source>
</reference>
<keyword evidence="1" id="KW-0472">Membrane</keyword>
<feature type="transmembrane region" description="Helical" evidence="1">
    <location>
        <begin position="6"/>
        <end position="21"/>
    </location>
</feature>